<comment type="caution">
    <text evidence="2">The sequence shown here is derived from an EMBL/GenBank/DDBJ whole genome shotgun (WGS) entry which is preliminary data.</text>
</comment>
<gene>
    <name evidence="2" type="ORF">DFH07DRAFT_939915</name>
</gene>
<protein>
    <submittedName>
        <fullName evidence="2">Uncharacterized protein</fullName>
    </submittedName>
</protein>
<sequence>MHHKINRYSHCMFASLTPGEEPSPQKTHRAKAPLLKVLRTETNNQKDDGDESETNLFQTRWTPAEEPDYHAQLQDSALKQETESDRAHRDELMALIKRTSGFSVDKSRLQFECVKDLHPFRDPLRTRHPHSPPLLWNTDQADS</sequence>
<dbReference type="EMBL" id="JARJLG010000048">
    <property type="protein sequence ID" value="KAJ7760688.1"/>
    <property type="molecule type" value="Genomic_DNA"/>
</dbReference>
<dbReference type="Proteomes" id="UP001215280">
    <property type="component" value="Unassembled WGS sequence"/>
</dbReference>
<reference evidence="2" key="1">
    <citation type="submission" date="2023-03" db="EMBL/GenBank/DDBJ databases">
        <title>Massive genome expansion in bonnet fungi (Mycena s.s.) driven by repeated elements and novel gene families across ecological guilds.</title>
        <authorList>
            <consortium name="Lawrence Berkeley National Laboratory"/>
            <person name="Harder C.B."/>
            <person name="Miyauchi S."/>
            <person name="Viragh M."/>
            <person name="Kuo A."/>
            <person name="Thoen E."/>
            <person name="Andreopoulos B."/>
            <person name="Lu D."/>
            <person name="Skrede I."/>
            <person name="Drula E."/>
            <person name="Henrissat B."/>
            <person name="Morin E."/>
            <person name="Kohler A."/>
            <person name="Barry K."/>
            <person name="LaButti K."/>
            <person name="Morin E."/>
            <person name="Salamov A."/>
            <person name="Lipzen A."/>
            <person name="Mereny Z."/>
            <person name="Hegedus B."/>
            <person name="Baldrian P."/>
            <person name="Stursova M."/>
            <person name="Weitz H."/>
            <person name="Taylor A."/>
            <person name="Grigoriev I.V."/>
            <person name="Nagy L.G."/>
            <person name="Martin F."/>
            <person name="Kauserud H."/>
        </authorList>
    </citation>
    <scope>NUCLEOTIDE SEQUENCE</scope>
    <source>
        <strain evidence="2">CBHHK188m</strain>
    </source>
</reference>
<evidence type="ECO:0000256" key="1">
    <source>
        <dbReference type="SAM" id="MobiDB-lite"/>
    </source>
</evidence>
<evidence type="ECO:0000313" key="2">
    <source>
        <dbReference type="EMBL" id="KAJ7760688.1"/>
    </source>
</evidence>
<keyword evidence="3" id="KW-1185">Reference proteome</keyword>
<feature type="region of interest" description="Disordered" evidence="1">
    <location>
        <begin position="38"/>
        <end position="68"/>
    </location>
</feature>
<accession>A0AAD7JCA0</accession>
<evidence type="ECO:0000313" key="3">
    <source>
        <dbReference type="Proteomes" id="UP001215280"/>
    </source>
</evidence>
<organism evidence="2 3">
    <name type="scientific">Mycena maculata</name>
    <dbReference type="NCBI Taxonomy" id="230809"/>
    <lineage>
        <taxon>Eukaryota</taxon>
        <taxon>Fungi</taxon>
        <taxon>Dikarya</taxon>
        <taxon>Basidiomycota</taxon>
        <taxon>Agaricomycotina</taxon>
        <taxon>Agaricomycetes</taxon>
        <taxon>Agaricomycetidae</taxon>
        <taxon>Agaricales</taxon>
        <taxon>Marasmiineae</taxon>
        <taxon>Mycenaceae</taxon>
        <taxon>Mycena</taxon>
    </lineage>
</organism>
<feature type="region of interest" description="Disordered" evidence="1">
    <location>
        <begin position="121"/>
        <end position="143"/>
    </location>
</feature>
<proteinExistence type="predicted"/>
<dbReference type="AlphaFoldDB" id="A0AAD7JCA0"/>
<name>A0AAD7JCA0_9AGAR</name>